<keyword evidence="2" id="KW-1133">Transmembrane helix</keyword>
<comment type="caution">
    <text evidence="3">The sequence shown here is derived from an EMBL/GenBank/DDBJ whole genome shotgun (WGS) entry which is preliminary data.</text>
</comment>
<protein>
    <submittedName>
        <fullName evidence="3">Uncharacterized protein</fullName>
    </submittedName>
</protein>
<evidence type="ECO:0000313" key="3">
    <source>
        <dbReference type="EMBL" id="ORW36585.1"/>
    </source>
</evidence>
<gene>
    <name evidence="3" type="ORF">AWB90_25920</name>
</gene>
<dbReference type="RefSeq" id="WP_085246384.1">
    <property type="nucleotide sequence ID" value="NZ_LQPN01000080.1"/>
</dbReference>
<sequence>MTTAIPADALDSGSPMNGHEGADGESVFGHGTAVATRTTTLVWRVETVVPRWRPSEDEIVRAAITVILVALGTIIALAAMAILTMG</sequence>
<organism evidence="3 4">
    <name type="scientific">Mycobacterium paraense</name>
    <dbReference type="NCBI Taxonomy" id="767916"/>
    <lineage>
        <taxon>Bacteria</taxon>
        <taxon>Bacillati</taxon>
        <taxon>Actinomycetota</taxon>
        <taxon>Actinomycetes</taxon>
        <taxon>Mycobacteriales</taxon>
        <taxon>Mycobacteriaceae</taxon>
        <taxon>Mycobacterium</taxon>
        <taxon>Mycobacterium simiae complex</taxon>
    </lineage>
</organism>
<evidence type="ECO:0000256" key="2">
    <source>
        <dbReference type="SAM" id="Phobius"/>
    </source>
</evidence>
<reference evidence="3 4" key="1">
    <citation type="journal article" date="2015" name="Emerg. Microbes Infect.">
        <title>Characterization of 17 strains belonging to the Mycobacterium simiae complex and description of Mycobacterium paraense sp. nov.</title>
        <authorList>
            <person name="Fusco da Costa A.R."/>
            <person name="Fedrizzi T."/>
            <person name="Lopes M.L."/>
            <person name="Pecorari M."/>
            <person name="Oliveira da Costa W.L."/>
            <person name="Giacobazzi E."/>
            <person name="da Costa Bahia J.R."/>
            <person name="De Sanctis V."/>
            <person name="Batista Lima K.V."/>
            <person name="Bertorelli R."/>
            <person name="Grottola A."/>
            <person name="Fabio A."/>
            <person name="Mariottini A."/>
            <person name="Ferretti P."/>
            <person name="Di Leva F."/>
            <person name="Fregni Serpini G."/>
            <person name="Tagliazucchi S."/>
            <person name="Rumpianesi F."/>
            <person name="Jousson O."/>
            <person name="Segata N."/>
            <person name="Tortoli E."/>
        </authorList>
    </citation>
    <scope>NUCLEOTIDE SEQUENCE [LARGE SCALE GENOMIC DNA]</scope>
    <source>
        <strain evidence="3 4">IEC33</strain>
    </source>
</reference>
<dbReference type="Proteomes" id="UP000193285">
    <property type="component" value="Unassembled WGS sequence"/>
</dbReference>
<keyword evidence="2" id="KW-0472">Membrane</keyword>
<feature type="region of interest" description="Disordered" evidence="1">
    <location>
        <begin position="1"/>
        <end position="27"/>
    </location>
</feature>
<evidence type="ECO:0000256" key="1">
    <source>
        <dbReference type="SAM" id="MobiDB-lite"/>
    </source>
</evidence>
<dbReference type="EMBL" id="LQPN01000080">
    <property type="protein sequence ID" value="ORW36585.1"/>
    <property type="molecule type" value="Genomic_DNA"/>
</dbReference>
<feature type="transmembrane region" description="Helical" evidence="2">
    <location>
        <begin position="59"/>
        <end position="83"/>
    </location>
</feature>
<name>A0A1X2A355_9MYCO</name>
<accession>A0A1X2A355</accession>
<evidence type="ECO:0000313" key="4">
    <source>
        <dbReference type="Proteomes" id="UP000193285"/>
    </source>
</evidence>
<proteinExistence type="predicted"/>
<keyword evidence="2" id="KW-0812">Transmembrane</keyword>
<dbReference type="AlphaFoldDB" id="A0A1X2A355"/>
<dbReference type="OrthoDB" id="4753656at2"/>